<comment type="similarity">
    <text evidence="3">Belongs to the pectinesterase family.</text>
</comment>
<accession>A0A1J7ITT8</accession>
<evidence type="ECO:0000256" key="11">
    <source>
        <dbReference type="SAM" id="SignalP"/>
    </source>
</evidence>
<feature type="region of interest" description="Disordered" evidence="10">
    <location>
        <begin position="1143"/>
        <end position="1168"/>
    </location>
</feature>
<comment type="catalytic activity">
    <reaction evidence="9">
        <text>[(1-&gt;4)-alpha-D-galacturonosyl methyl ester](n) + n H2O = [(1-&gt;4)-alpha-D-galacturonosyl](n) + n methanol + n H(+)</text>
        <dbReference type="Rhea" id="RHEA:22380"/>
        <dbReference type="Rhea" id="RHEA-COMP:14570"/>
        <dbReference type="Rhea" id="RHEA-COMP:14573"/>
        <dbReference type="ChEBI" id="CHEBI:15377"/>
        <dbReference type="ChEBI" id="CHEBI:15378"/>
        <dbReference type="ChEBI" id="CHEBI:17790"/>
        <dbReference type="ChEBI" id="CHEBI:140522"/>
        <dbReference type="ChEBI" id="CHEBI:140523"/>
        <dbReference type="EC" id="3.1.1.11"/>
    </reaction>
</comment>
<dbReference type="Pfam" id="PF01095">
    <property type="entry name" value="Pectinesterase"/>
    <property type="match status" value="4"/>
</dbReference>
<protein>
    <recommendedName>
        <fullName evidence="4">pectinesterase</fullName>
        <ecNumber evidence="4">3.1.1.11</ecNumber>
    </recommendedName>
</protein>
<evidence type="ECO:0000256" key="9">
    <source>
        <dbReference type="ARBA" id="ARBA00047928"/>
    </source>
</evidence>
<proteinExistence type="inferred from homology"/>
<dbReference type="InParanoid" id="A0A1J7ITT8"/>
<evidence type="ECO:0000256" key="2">
    <source>
        <dbReference type="ARBA" id="ARBA00005184"/>
    </source>
</evidence>
<evidence type="ECO:0000256" key="1">
    <source>
        <dbReference type="ARBA" id="ARBA00004613"/>
    </source>
</evidence>
<evidence type="ECO:0000256" key="7">
    <source>
        <dbReference type="ARBA" id="ARBA00022801"/>
    </source>
</evidence>
<dbReference type="GO" id="GO:0042545">
    <property type="term" value="P:cell wall modification"/>
    <property type="evidence" value="ECO:0007669"/>
    <property type="project" value="InterPro"/>
</dbReference>
<gene>
    <name evidence="13" type="ORF">CONLIGDRAFT_99442</name>
</gene>
<dbReference type="OrthoDB" id="2019149at2759"/>
<evidence type="ECO:0000256" key="10">
    <source>
        <dbReference type="SAM" id="MobiDB-lite"/>
    </source>
</evidence>
<evidence type="ECO:0000259" key="12">
    <source>
        <dbReference type="Pfam" id="PF01095"/>
    </source>
</evidence>
<keyword evidence="5" id="KW-0964">Secreted</keyword>
<dbReference type="Proteomes" id="UP000182658">
    <property type="component" value="Unassembled WGS sequence"/>
</dbReference>
<evidence type="ECO:0000313" key="13">
    <source>
        <dbReference type="EMBL" id="OIW24521.1"/>
    </source>
</evidence>
<evidence type="ECO:0000256" key="6">
    <source>
        <dbReference type="ARBA" id="ARBA00022729"/>
    </source>
</evidence>
<evidence type="ECO:0000256" key="3">
    <source>
        <dbReference type="ARBA" id="ARBA00008891"/>
    </source>
</evidence>
<dbReference type="PROSITE" id="PS51257">
    <property type="entry name" value="PROKAR_LIPOPROTEIN"/>
    <property type="match status" value="1"/>
</dbReference>
<feature type="signal peptide" evidence="11">
    <location>
        <begin position="1"/>
        <end position="18"/>
    </location>
</feature>
<dbReference type="InterPro" id="IPR011050">
    <property type="entry name" value="Pectin_lyase_fold/virulence"/>
</dbReference>
<dbReference type="FunFam" id="2.160.20.10:FF:000014">
    <property type="entry name" value="Pectinesterase"/>
    <property type="match status" value="3"/>
</dbReference>
<dbReference type="GO" id="GO:0016829">
    <property type="term" value="F:lyase activity"/>
    <property type="evidence" value="ECO:0007669"/>
    <property type="project" value="UniProtKB-KW"/>
</dbReference>
<reference evidence="13 14" key="1">
    <citation type="submission" date="2016-10" db="EMBL/GenBank/DDBJ databases">
        <title>Draft genome sequence of Coniochaeta ligniaria NRRL30616, a lignocellulolytic fungus for bioabatement of inhibitors in plant biomass hydrolysates.</title>
        <authorList>
            <consortium name="DOE Joint Genome Institute"/>
            <person name="Jimenez D.J."/>
            <person name="Hector R.E."/>
            <person name="Riley R."/>
            <person name="Sun H."/>
            <person name="Grigoriev I.V."/>
            <person name="Van Elsas J.D."/>
            <person name="Nichols N.N."/>
        </authorList>
    </citation>
    <scope>NUCLEOTIDE SEQUENCE [LARGE SCALE GENOMIC DNA]</scope>
    <source>
        <strain evidence="13 14">NRRL 30616</strain>
    </source>
</reference>
<name>A0A1J7ITT8_9PEZI</name>
<feature type="domain" description="Pectinesterase catalytic" evidence="12">
    <location>
        <begin position="68"/>
        <end position="350"/>
    </location>
</feature>
<sequence>MRLSLLFGVASLAGIVACQNSVSDSNTTVSTSAPRTTSLTASLASSSLVTISTSSLILGSSTVKPTAVTVATDGSAQFTAINAAVSAAQISAIPSVVVKAGTYSEAVIIQGSQTITIVGPTATNYAGNQVVIVAAAPTTGVVSFNTQKSQGVTFKNVNITNTATGNVKAPAVVMSGVNMAFYGCALVSAGQAVYQASYGTTLIANSYIEGTDKLFYNYITLYVYGSTIVPTAASATIFYGQGIQISGVWYDASIVVDSSTVTTKPGNSNTYVYLASPNGNYTTAVYRNNALGSLIAPSGVKTTSCSYVTYYGEFQNTGAGAMTSSNTVSRNSYCDLSLSASQVSGFTIDQVFGKAFPGFSSYDTTWVDSSVLSSIQSSDSAQVSSASSVVISSTLSSTSSSTSAAYSAATTSSTITSSSIVGNSSAKVTCSGLETTATSVSSTSSSLSIALTSSSASSTIVVASAVTVAADGTAQFTDINAAVVYAQNSGIPSVVVESGSYPALTITGTQTVTISGPTATAYSENQVVVSASTTAGALSFGTSNSQGVTFRNLNFTNTATSGTAPAVNMKGINMAFYGCSLVSGGVGVYSSSYGFTLIANTYVEGSDKLFYNYPTVYLFQSTIVPTASSASIFYAKGALINNVWYNSTIVVDSSSVVQRAGLANTNVYLATPNGVNNYTQAIYRNTVLGSLIAASGVYSTSCSVIALYGEFETTGAGAYSSNAAARAAACDQQLTADQVSSLTIDKVFGSAFYGYSNAATSWIDATVLSAILSSDAAQVASASSSALSASGTATATASTTSTSGSATCAIPSPSSTLVVSLNATNCQYRNVSAAIAALPNDSKPYTIMIMPGTYTEQLSITRNGKVTLVGQSSYVNDYSQNEVTIQISNGQLTSAGQDESTPVIYAKKTNDNSGMAVYNINFINTYPQTTNTAALAADFYGANIAAYGCKFVGFQDTLLANKGTQVFSNCYIEGSIDFIWGFSTAYFHQCYIATNTNGACIAAQSRTAGTISGYVFDSCYVTYTNSYGSSFGLSYLGRPYNNYSTAIYMNSYIDKHINAAGWKVWSTSNPQTSNVNFGEYNNTGPGSWQAGTARASFATSLTDAQASAYTLTNWIGDTTWIDMTAYNYAPSFNWTATASATSPSTTSISSGSTATASVNAHPDSGTEPPQYAVIVSTDGRNGSFTNLTAAMASLPSDSTNQTIFMYAGTYTEQVPSINRPGAVRIIGYTTGNPGRSYQDNQVTLTFARGLSVSPLPSGHSDAETATVSTASNRISFYNIDIINSDNLDGSQASYVTLAASVYGNDIGFYGCTFIGWQDTLLNGATTGYQYYESCYIEGATDFIWGYSKAYFKGCTIGAKKSKSAMTAQSRASSSAIGGYIFDQCLFTQSASATTDLTNTVYLGRPYSAYALVVVKNSYIDDVINPSGWKVWSATDPRTDHITFAEFNNSGPSNWENNVAARQAFQNATLLTSDTYPLSSVMDSTSWIDLTYFDSITTPQPSVANGTSAANITVSGSSAYNGTVPPAGALVVSQSAIDGVTTYGTIQAALDAAPTSSKTNATIFIYPGTYHEQLIVNKSGTTIFMGYSDATDDYSQNQVVITQSYGEDTQGTGSDVDAATVYATGNYFYAYNINFRNDNGTQQNIASLGFAVKSSKFAFMHGCQIYGNQDTLYISGNMFAFKTYIEGNVDFIFGGGSGYFLNSTISPNEDGDSITAAKRTTNTTKAGFVFDQCRIVPANGASGFKNVSLGRPWNNNAQVVYVDSYLDSMVGSAGWVQWSKSSPQTDGVVFGEYHNYGPGSNTCKRAAFSEQLTDAEVVQYQLANFFTSTSWIDFSVIDVQPFVAGIGSAPAACANTTVSLSTASSTTSPLVTAYFTRTLTDKETTTTTLSLGDVSSTSTVVVTENDGNTVTPAAVLKTSTLKATSVVTSTSTRSAKATTVKSTATSYLTSTISAKDTTLKTTIISVATTTASGKPTTLKSTDTAFVTTTLSGKDTTIKSTSTILGTTTMPAKTTTLKATTTSFVVSISTPKATTVTDNEGGIVTVYKTSSQKATTVTSVITISRAAVTKTTTLKVTPDLSYHLGLCKS</sequence>
<evidence type="ECO:0000256" key="5">
    <source>
        <dbReference type="ARBA" id="ARBA00022525"/>
    </source>
</evidence>
<feature type="domain" description="Pectinesterase catalytic" evidence="12">
    <location>
        <begin position="1535"/>
        <end position="1825"/>
    </location>
</feature>
<dbReference type="SMART" id="SM00710">
    <property type="entry name" value="PbH1"/>
    <property type="match status" value="6"/>
</dbReference>
<dbReference type="Gene3D" id="2.160.20.10">
    <property type="entry name" value="Single-stranded right-handed beta-helix, Pectin lyase-like"/>
    <property type="match status" value="5"/>
</dbReference>
<dbReference type="InterPro" id="IPR006626">
    <property type="entry name" value="PbH1"/>
</dbReference>
<feature type="domain" description="Pectinesterase catalytic" evidence="12">
    <location>
        <begin position="822"/>
        <end position="1116"/>
    </location>
</feature>
<keyword evidence="6 11" id="KW-0732">Signal</keyword>
<dbReference type="PANTHER" id="PTHR31321:SF58">
    <property type="entry name" value="METHYLESTERASE, PUTATIVE-RELATED"/>
    <property type="match status" value="1"/>
</dbReference>
<comment type="pathway">
    <text evidence="2">Glycan metabolism; pectin degradation; 2-dehydro-3-deoxy-D-gluconate from pectin: step 1/5.</text>
</comment>
<evidence type="ECO:0000313" key="14">
    <source>
        <dbReference type="Proteomes" id="UP000182658"/>
    </source>
</evidence>
<evidence type="ECO:0000256" key="4">
    <source>
        <dbReference type="ARBA" id="ARBA00013229"/>
    </source>
</evidence>
<dbReference type="EC" id="3.1.1.11" evidence="4"/>
<keyword evidence="14" id="KW-1185">Reference proteome</keyword>
<dbReference type="PANTHER" id="PTHR31321">
    <property type="entry name" value="ACYL-COA THIOESTER HYDROLASE YBHC-RELATED"/>
    <property type="match status" value="1"/>
</dbReference>
<keyword evidence="7" id="KW-0378">Hydrolase</keyword>
<keyword evidence="13" id="KW-0456">Lyase</keyword>
<dbReference type="GO" id="GO:0030599">
    <property type="term" value="F:pectinesterase activity"/>
    <property type="evidence" value="ECO:0007669"/>
    <property type="project" value="UniProtKB-EC"/>
</dbReference>
<dbReference type="InterPro" id="IPR000070">
    <property type="entry name" value="Pectinesterase_cat"/>
</dbReference>
<evidence type="ECO:0000256" key="8">
    <source>
        <dbReference type="ARBA" id="ARBA00023085"/>
    </source>
</evidence>
<feature type="domain" description="Pectinesterase catalytic" evidence="12">
    <location>
        <begin position="1173"/>
        <end position="1455"/>
    </location>
</feature>
<dbReference type="InterPro" id="IPR012334">
    <property type="entry name" value="Pectin_lyas_fold"/>
</dbReference>
<dbReference type="STRING" id="1408157.A0A1J7ITT8"/>
<dbReference type="UniPathway" id="UPA00545">
    <property type="reaction ID" value="UER00823"/>
</dbReference>
<feature type="chain" id="PRO_5013221736" description="pectinesterase" evidence="11">
    <location>
        <begin position="19"/>
        <end position="2087"/>
    </location>
</feature>
<comment type="subcellular location">
    <subcellularLocation>
        <location evidence="1">Secreted</location>
    </subcellularLocation>
</comment>
<dbReference type="SUPFAM" id="SSF51126">
    <property type="entry name" value="Pectin lyase-like"/>
    <property type="match status" value="5"/>
</dbReference>
<organism evidence="13 14">
    <name type="scientific">Coniochaeta ligniaria NRRL 30616</name>
    <dbReference type="NCBI Taxonomy" id="1408157"/>
    <lineage>
        <taxon>Eukaryota</taxon>
        <taxon>Fungi</taxon>
        <taxon>Dikarya</taxon>
        <taxon>Ascomycota</taxon>
        <taxon>Pezizomycotina</taxon>
        <taxon>Sordariomycetes</taxon>
        <taxon>Sordariomycetidae</taxon>
        <taxon>Coniochaetales</taxon>
        <taxon>Coniochaetaceae</taxon>
        <taxon>Coniochaeta</taxon>
    </lineage>
</organism>
<feature type="compositionally biased region" description="Low complexity" evidence="10">
    <location>
        <begin position="1143"/>
        <end position="1157"/>
    </location>
</feature>
<keyword evidence="8" id="KW-0063">Aspartyl esterase</keyword>
<dbReference type="EMBL" id="KV875103">
    <property type="protein sequence ID" value="OIW24521.1"/>
    <property type="molecule type" value="Genomic_DNA"/>
</dbReference>
<dbReference type="GO" id="GO:0045490">
    <property type="term" value="P:pectin catabolic process"/>
    <property type="evidence" value="ECO:0007669"/>
    <property type="project" value="UniProtKB-UniPathway"/>
</dbReference>
<dbReference type="GO" id="GO:0005576">
    <property type="term" value="C:extracellular region"/>
    <property type="evidence" value="ECO:0007669"/>
    <property type="project" value="UniProtKB-SubCell"/>
</dbReference>